<evidence type="ECO:0000313" key="2">
    <source>
        <dbReference type="Proteomes" id="UP000315914"/>
    </source>
</evidence>
<name>A0A560KCS7_9BRAD</name>
<gene>
    <name evidence="1" type="ORF">FBZ95_102349</name>
</gene>
<sequence>MALMSSSDGAAPPINVKILRGYGTLLAIPHIAHGSRSVALERVGDCEISMFEALGAGLPESPLFWMELFDLSVHASLDSRGCHNMRDAVAAFEDFASQASRLAQAPLCAASETAG</sequence>
<evidence type="ECO:0000313" key="1">
    <source>
        <dbReference type="EMBL" id="TWB81131.1"/>
    </source>
</evidence>
<organism evidence="1 2">
    <name type="scientific">Bradyrhizobium sacchari</name>
    <dbReference type="NCBI Taxonomy" id="1399419"/>
    <lineage>
        <taxon>Bacteria</taxon>
        <taxon>Pseudomonadati</taxon>
        <taxon>Pseudomonadota</taxon>
        <taxon>Alphaproteobacteria</taxon>
        <taxon>Hyphomicrobiales</taxon>
        <taxon>Nitrobacteraceae</taxon>
        <taxon>Bradyrhizobium</taxon>
    </lineage>
</organism>
<dbReference type="Proteomes" id="UP000315914">
    <property type="component" value="Unassembled WGS sequence"/>
</dbReference>
<proteinExistence type="predicted"/>
<keyword evidence="2" id="KW-1185">Reference proteome</keyword>
<accession>A0A560KCS7</accession>
<dbReference type="AlphaFoldDB" id="A0A560KCS7"/>
<dbReference type="RefSeq" id="WP_245326544.1">
    <property type="nucleotide sequence ID" value="NZ_LWIG01000001.1"/>
</dbReference>
<reference evidence="1 2" key="1">
    <citation type="submission" date="2019-06" db="EMBL/GenBank/DDBJ databases">
        <title>Genomic Encyclopedia of Type Strains, Phase IV (KMG-V): Genome sequencing to study the core and pangenomes of soil and plant-associated prokaryotes.</title>
        <authorList>
            <person name="Whitman W."/>
        </authorList>
    </citation>
    <scope>NUCLEOTIDE SEQUENCE [LARGE SCALE GENOMIC DNA]</scope>
    <source>
        <strain evidence="1 2">BR 10556</strain>
    </source>
</reference>
<protein>
    <submittedName>
        <fullName evidence="1">Uncharacterized protein</fullName>
    </submittedName>
</protein>
<comment type="caution">
    <text evidence="1">The sequence shown here is derived from an EMBL/GenBank/DDBJ whole genome shotgun (WGS) entry which is preliminary data.</text>
</comment>
<dbReference type="EMBL" id="VITW01000002">
    <property type="protein sequence ID" value="TWB81131.1"/>
    <property type="molecule type" value="Genomic_DNA"/>
</dbReference>